<dbReference type="Pfam" id="PF07714">
    <property type="entry name" value="PK_Tyr_Ser-Thr"/>
    <property type="match status" value="1"/>
</dbReference>
<dbReference type="PROSITE" id="PS00108">
    <property type="entry name" value="PROTEIN_KINASE_ST"/>
    <property type="match status" value="1"/>
</dbReference>
<keyword evidence="19" id="KW-1185">Reference proteome</keyword>
<evidence type="ECO:0000256" key="10">
    <source>
        <dbReference type="ARBA" id="ARBA00022741"/>
    </source>
</evidence>
<keyword evidence="12" id="KW-0067">ATP-binding</keyword>
<dbReference type="FunFam" id="1.10.510.10:FF:000240">
    <property type="entry name" value="Lectin-domain containing receptor kinase A4.3"/>
    <property type="match status" value="1"/>
</dbReference>
<evidence type="ECO:0000256" key="8">
    <source>
        <dbReference type="ARBA" id="ARBA00022729"/>
    </source>
</evidence>
<protein>
    <recommendedName>
        <fullName evidence="17">Protein kinase domain-containing protein</fullName>
    </recommendedName>
</protein>
<evidence type="ECO:0000256" key="5">
    <source>
        <dbReference type="ARBA" id="ARBA00022527"/>
    </source>
</evidence>
<evidence type="ECO:0000256" key="9">
    <source>
        <dbReference type="ARBA" id="ARBA00022734"/>
    </source>
</evidence>
<dbReference type="PANTHER" id="PTHR27002">
    <property type="entry name" value="RECEPTOR-LIKE SERINE/THREONINE-PROTEIN KINASE SD1-8"/>
    <property type="match status" value="1"/>
</dbReference>
<evidence type="ECO:0000256" key="12">
    <source>
        <dbReference type="ARBA" id="ARBA00022840"/>
    </source>
</evidence>
<evidence type="ECO:0000256" key="1">
    <source>
        <dbReference type="ARBA" id="ARBA00004251"/>
    </source>
</evidence>
<dbReference type="STRING" id="22663.A0A2I0HS01"/>
<sequence>MDDRFPSDCNSLSGCCFGFSSRLVSRAVWFATRKCKEESDKEQDRPVLPHHFFTEFTDSPSNRGSFFDLGSILAATNNFPDKLKLGEGGFGPVYKGVLRDGTEVAVKRLQEIFSEQGSEEFNNEVMLIMKLQHNNPVRLLGFWAEEVERLLVYEYMPNSSLDVFLFGECLSSQAKGILYLHEDSWQRIIHRDLKASNILLDADMNPKISDFGIARIFAGAEGAANHTTIIGKYGYMAPEYAMEGLYSVKSDVYSFGVLLLEIVTGKRNAGFSSSKLGPSLPAYAWQTWNVGKALQLMNSLLHGSCPTVEFIRCVHVGLLCVQEDMLDRPTVSAALVMLKKDAVILPQIPAFSTCQFNGNFVSSDAGGSATINGLTISNVMPRYQLYINGRLYLGETCLHLSVMIFL</sequence>
<comment type="subcellular location">
    <subcellularLocation>
        <location evidence="1">Cell membrane</location>
        <topology evidence="1">Single-pass type I membrane protein</topology>
    </subcellularLocation>
</comment>
<dbReference type="GO" id="GO:0005524">
    <property type="term" value="F:ATP binding"/>
    <property type="evidence" value="ECO:0007669"/>
    <property type="project" value="UniProtKB-KW"/>
</dbReference>
<comment type="caution">
    <text evidence="18">The sequence shown here is derived from an EMBL/GenBank/DDBJ whole genome shotgun (WGS) entry which is preliminary data.</text>
</comment>
<keyword evidence="5" id="KW-0723">Serine/threonine-protein kinase</keyword>
<dbReference type="InterPro" id="IPR008271">
    <property type="entry name" value="Ser/Thr_kinase_AS"/>
</dbReference>
<dbReference type="Gene3D" id="3.30.200.20">
    <property type="entry name" value="Phosphorylase Kinase, domain 1"/>
    <property type="match status" value="1"/>
</dbReference>
<evidence type="ECO:0000313" key="18">
    <source>
        <dbReference type="EMBL" id="PKI34491.1"/>
    </source>
</evidence>
<name>A0A2I0HS01_PUNGR</name>
<keyword evidence="13" id="KW-1133">Transmembrane helix</keyword>
<dbReference type="EMBL" id="PGOL01005866">
    <property type="protein sequence ID" value="PKI34491.1"/>
    <property type="molecule type" value="Genomic_DNA"/>
</dbReference>
<keyword evidence="10" id="KW-0547">Nucleotide-binding</keyword>
<keyword evidence="9" id="KW-0430">Lectin</keyword>
<evidence type="ECO:0000313" key="19">
    <source>
        <dbReference type="Proteomes" id="UP000233551"/>
    </source>
</evidence>
<dbReference type="AlphaFoldDB" id="A0A2I0HS01"/>
<dbReference type="InterPro" id="IPR000719">
    <property type="entry name" value="Prot_kinase_dom"/>
</dbReference>
<evidence type="ECO:0000256" key="15">
    <source>
        <dbReference type="ARBA" id="ARBA00023170"/>
    </source>
</evidence>
<evidence type="ECO:0000256" key="7">
    <source>
        <dbReference type="ARBA" id="ARBA00022692"/>
    </source>
</evidence>
<dbReference type="InterPro" id="IPR001245">
    <property type="entry name" value="Ser-Thr/Tyr_kinase_cat_dom"/>
</dbReference>
<proteinExistence type="inferred from homology"/>
<keyword evidence="4" id="KW-1003">Cell membrane</keyword>
<comment type="similarity">
    <text evidence="2">In the N-terminal section; belongs to the leguminous lectin family.</text>
</comment>
<keyword evidence="7" id="KW-0812">Transmembrane</keyword>
<keyword evidence="16" id="KW-0325">Glycoprotein</keyword>
<evidence type="ECO:0000256" key="13">
    <source>
        <dbReference type="ARBA" id="ARBA00022989"/>
    </source>
</evidence>
<keyword evidence="8" id="KW-0732">Signal</keyword>
<dbReference type="GO" id="GO:0030246">
    <property type="term" value="F:carbohydrate binding"/>
    <property type="evidence" value="ECO:0007669"/>
    <property type="project" value="UniProtKB-KW"/>
</dbReference>
<comment type="similarity">
    <text evidence="3">In the C-terminal section; belongs to the protein kinase superfamily. Ser/Thr protein kinase family.</text>
</comment>
<evidence type="ECO:0000256" key="4">
    <source>
        <dbReference type="ARBA" id="ARBA00022475"/>
    </source>
</evidence>
<keyword evidence="6" id="KW-0808">Transferase</keyword>
<dbReference type="GO" id="GO:0004674">
    <property type="term" value="F:protein serine/threonine kinase activity"/>
    <property type="evidence" value="ECO:0007669"/>
    <property type="project" value="UniProtKB-KW"/>
</dbReference>
<evidence type="ECO:0000256" key="14">
    <source>
        <dbReference type="ARBA" id="ARBA00023136"/>
    </source>
</evidence>
<evidence type="ECO:0000256" key="16">
    <source>
        <dbReference type="ARBA" id="ARBA00023180"/>
    </source>
</evidence>
<evidence type="ECO:0000256" key="6">
    <source>
        <dbReference type="ARBA" id="ARBA00022679"/>
    </source>
</evidence>
<evidence type="ECO:0000256" key="2">
    <source>
        <dbReference type="ARBA" id="ARBA00008536"/>
    </source>
</evidence>
<dbReference type="InterPro" id="IPR011009">
    <property type="entry name" value="Kinase-like_dom_sf"/>
</dbReference>
<keyword evidence="11" id="KW-0418">Kinase</keyword>
<dbReference type="SUPFAM" id="SSF56112">
    <property type="entry name" value="Protein kinase-like (PK-like)"/>
    <property type="match status" value="1"/>
</dbReference>
<dbReference type="PROSITE" id="PS50011">
    <property type="entry name" value="PROTEIN_KINASE_DOM"/>
    <property type="match status" value="1"/>
</dbReference>
<evidence type="ECO:0000259" key="17">
    <source>
        <dbReference type="PROSITE" id="PS50011"/>
    </source>
</evidence>
<dbReference type="FunFam" id="3.30.200.20:FF:000162">
    <property type="entry name" value="Adenine nucleotide alpha hydrolase-like domain kinase"/>
    <property type="match status" value="1"/>
</dbReference>
<dbReference type="Proteomes" id="UP000233551">
    <property type="component" value="Unassembled WGS sequence"/>
</dbReference>
<dbReference type="PANTHER" id="PTHR27002:SF679">
    <property type="entry name" value="CYSTEINE-RICH RECEPTOR-LIKE PROTEIN KINASE 10 ISOFORM X1"/>
    <property type="match status" value="1"/>
</dbReference>
<organism evidence="18 19">
    <name type="scientific">Punica granatum</name>
    <name type="common">Pomegranate</name>
    <dbReference type="NCBI Taxonomy" id="22663"/>
    <lineage>
        <taxon>Eukaryota</taxon>
        <taxon>Viridiplantae</taxon>
        <taxon>Streptophyta</taxon>
        <taxon>Embryophyta</taxon>
        <taxon>Tracheophyta</taxon>
        <taxon>Spermatophyta</taxon>
        <taxon>Magnoliopsida</taxon>
        <taxon>eudicotyledons</taxon>
        <taxon>Gunneridae</taxon>
        <taxon>Pentapetalae</taxon>
        <taxon>rosids</taxon>
        <taxon>malvids</taxon>
        <taxon>Myrtales</taxon>
        <taxon>Lythraceae</taxon>
        <taxon>Punica</taxon>
    </lineage>
</organism>
<evidence type="ECO:0000256" key="11">
    <source>
        <dbReference type="ARBA" id="ARBA00022777"/>
    </source>
</evidence>
<dbReference type="GO" id="GO:0002229">
    <property type="term" value="P:defense response to oomycetes"/>
    <property type="evidence" value="ECO:0007669"/>
    <property type="project" value="UniProtKB-ARBA"/>
</dbReference>
<gene>
    <name evidence="18" type="ORF">CRG98_045113</name>
</gene>
<dbReference type="Gene3D" id="1.10.510.10">
    <property type="entry name" value="Transferase(Phosphotransferase) domain 1"/>
    <property type="match status" value="1"/>
</dbReference>
<dbReference type="SMART" id="SM00220">
    <property type="entry name" value="S_TKc"/>
    <property type="match status" value="1"/>
</dbReference>
<evidence type="ECO:0000256" key="3">
    <source>
        <dbReference type="ARBA" id="ARBA00010217"/>
    </source>
</evidence>
<reference evidence="18 19" key="1">
    <citation type="submission" date="2017-11" db="EMBL/GenBank/DDBJ databases">
        <title>De-novo sequencing of pomegranate (Punica granatum L.) genome.</title>
        <authorList>
            <person name="Akparov Z."/>
            <person name="Amiraslanov A."/>
            <person name="Hajiyeva S."/>
            <person name="Abbasov M."/>
            <person name="Kaur K."/>
            <person name="Hamwieh A."/>
            <person name="Solovyev V."/>
            <person name="Salamov A."/>
            <person name="Braich B."/>
            <person name="Kosarev P."/>
            <person name="Mahmoud A."/>
            <person name="Hajiyev E."/>
            <person name="Babayeva S."/>
            <person name="Izzatullayeva V."/>
            <person name="Mammadov A."/>
            <person name="Mammadov A."/>
            <person name="Sharifova S."/>
            <person name="Ojaghi J."/>
            <person name="Eynullazada K."/>
            <person name="Bayramov B."/>
            <person name="Abdulazimova A."/>
            <person name="Shahmuradov I."/>
        </authorList>
    </citation>
    <scope>NUCLEOTIDE SEQUENCE [LARGE SCALE GENOMIC DNA]</scope>
    <source>
        <strain evidence="19">cv. AG2017</strain>
        <tissue evidence="18">Leaf</tissue>
    </source>
</reference>
<accession>A0A2I0HS01</accession>
<keyword evidence="14" id="KW-0472">Membrane</keyword>
<keyword evidence="15" id="KW-0675">Receptor</keyword>
<dbReference type="GO" id="GO:0005886">
    <property type="term" value="C:plasma membrane"/>
    <property type="evidence" value="ECO:0007669"/>
    <property type="project" value="UniProtKB-SubCell"/>
</dbReference>
<feature type="domain" description="Protein kinase" evidence="17">
    <location>
        <begin position="79"/>
        <end position="344"/>
    </location>
</feature>